<evidence type="ECO:0000256" key="3">
    <source>
        <dbReference type="ARBA" id="ARBA00022452"/>
    </source>
</evidence>
<dbReference type="RefSeq" id="WP_425477093.1">
    <property type="nucleotide sequence ID" value="NZ_VLKN01000004.1"/>
</dbReference>
<dbReference type="InterPro" id="IPR039426">
    <property type="entry name" value="TonB-dep_rcpt-like"/>
</dbReference>
<evidence type="ECO:0000256" key="8">
    <source>
        <dbReference type="ARBA" id="ARBA00023114"/>
    </source>
</evidence>
<evidence type="ECO:0000256" key="7">
    <source>
        <dbReference type="ARBA" id="ARBA00023077"/>
    </source>
</evidence>
<evidence type="ECO:0000313" key="17">
    <source>
        <dbReference type="Proteomes" id="UP000315167"/>
    </source>
</evidence>
<dbReference type="Gene3D" id="2.40.170.20">
    <property type="entry name" value="TonB-dependent receptor, beta-barrel domain"/>
    <property type="match status" value="1"/>
</dbReference>
<keyword evidence="4 11" id="KW-0812">Transmembrane</keyword>
<dbReference type="GO" id="GO:0006811">
    <property type="term" value="P:monoatomic ion transport"/>
    <property type="evidence" value="ECO:0007669"/>
    <property type="project" value="UniProtKB-KW"/>
</dbReference>
<evidence type="ECO:0000256" key="12">
    <source>
        <dbReference type="RuleBase" id="RU003357"/>
    </source>
</evidence>
<comment type="subcellular location">
    <subcellularLocation>
        <location evidence="1 11">Cell outer membrane</location>
        <topology evidence="1 11">Multi-pass membrane protein</topology>
    </subcellularLocation>
</comment>
<dbReference type="SUPFAM" id="SSF56935">
    <property type="entry name" value="Porins"/>
    <property type="match status" value="1"/>
</dbReference>
<organism evidence="16 17">
    <name type="scientific">Luteimonas cucumeris</name>
    <dbReference type="NCBI Taxonomy" id="985012"/>
    <lineage>
        <taxon>Bacteria</taxon>
        <taxon>Pseudomonadati</taxon>
        <taxon>Pseudomonadota</taxon>
        <taxon>Gammaproteobacteria</taxon>
        <taxon>Lysobacterales</taxon>
        <taxon>Lysobacteraceae</taxon>
        <taxon>Luteimonas</taxon>
    </lineage>
</organism>
<proteinExistence type="inferred from homology"/>
<feature type="domain" description="TonB-dependent receptor-like beta-barrel" evidence="14">
    <location>
        <begin position="188"/>
        <end position="591"/>
    </location>
</feature>
<evidence type="ECO:0000259" key="15">
    <source>
        <dbReference type="Pfam" id="PF07715"/>
    </source>
</evidence>
<dbReference type="GO" id="GO:0015420">
    <property type="term" value="F:ABC-type vitamin B12 transporter activity"/>
    <property type="evidence" value="ECO:0007669"/>
    <property type="project" value="InterPro"/>
</dbReference>
<dbReference type="Pfam" id="PF07715">
    <property type="entry name" value="Plug"/>
    <property type="match status" value="1"/>
</dbReference>
<reference evidence="16 17" key="1">
    <citation type="journal article" date="2015" name="Stand. Genomic Sci.">
        <title>Genomic Encyclopedia of Bacterial and Archaeal Type Strains, Phase III: the genomes of soil and plant-associated and newly described type strains.</title>
        <authorList>
            <person name="Whitman W.B."/>
            <person name="Woyke T."/>
            <person name="Klenk H.P."/>
            <person name="Zhou Y."/>
            <person name="Lilburn T.G."/>
            <person name="Beck B.J."/>
            <person name="De Vos P."/>
            <person name="Vandamme P."/>
            <person name="Eisen J.A."/>
            <person name="Garrity G."/>
            <person name="Hugenholtz P."/>
            <person name="Kyrpides N.C."/>
        </authorList>
    </citation>
    <scope>NUCLEOTIDE SEQUENCE [LARGE SCALE GENOMIC DNA]</scope>
    <source>
        <strain evidence="16 17">CGMCC 1.10821</strain>
    </source>
</reference>
<keyword evidence="10 11" id="KW-0998">Cell outer membrane</keyword>
<evidence type="ECO:0000256" key="2">
    <source>
        <dbReference type="ARBA" id="ARBA00022448"/>
    </source>
</evidence>
<dbReference type="NCBIfam" id="TIGR01779">
    <property type="entry name" value="TonB-B12"/>
    <property type="match status" value="1"/>
</dbReference>
<evidence type="ECO:0000256" key="9">
    <source>
        <dbReference type="ARBA" id="ARBA00023136"/>
    </source>
</evidence>
<dbReference type="Pfam" id="PF00593">
    <property type="entry name" value="TonB_dep_Rec_b-barrel"/>
    <property type="match status" value="1"/>
</dbReference>
<keyword evidence="6" id="KW-0406">Ion transport</keyword>
<dbReference type="GO" id="GO:0015288">
    <property type="term" value="F:porin activity"/>
    <property type="evidence" value="ECO:0007669"/>
    <property type="project" value="UniProtKB-KW"/>
</dbReference>
<dbReference type="PANTHER" id="PTHR30069:SF53">
    <property type="entry name" value="COLICIN I RECEPTOR-RELATED"/>
    <property type="match status" value="1"/>
</dbReference>
<name>A0A562L5B6_9GAMM</name>
<dbReference type="InterPro" id="IPR000531">
    <property type="entry name" value="Beta-barrel_TonB"/>
</dbReference>
<evidence type="ECO:0000256" key="10">
    <source>
        <dbReference type="ARBA" id="ARBA00023237"/>
    </source>
</evidence>
<dbReference type="AlphaFoldDB" id="A0A562L5B6"/>
<protein>
    <submittedName>
        <fullName evidence="16">Vitamin B12 transporter</fullName>
    </submittedName>
</protein>
<evidence type="ECO:0000256" key="6">
    <source>
        <dbReference type="ARBA" id="ARBA00023065"/>
    </source>
</evidence>
<accession>A0A562L5B6</accession>
<keyword evidence="9 11" id="KW-0472">Membrane</keyword>
<evidence type="ECO:0000256" key="11">
    <source>
        <dbReference type="PROSITE-ProRule" id="PRU01360"/>
    </source>
</evidence>
<feature type="domain" description="TonB-dependent receptor plug" evidence="15">
    <location>
        <begin position="49"/>
        <end position="154"/>
    </location>
</feature>
<evidence type="ECO:0000259" key="14">
    <source>
        <dbReference type="Pfam" id="PF00593"/>
    </source>
</evidence>
<dbReference type="EMBL" id="VLKN01000004">
    <property type="protein sequence ID" value="TWI02860.1"/>
    <property type="molecule type" value="Genomic_DNA"/>
</dbReference>
<keyword evidence="17" id="KW-1185">Reference proteome</keyword>
<keyword evidence="7 12" id="KW-0798">TonB box</keyword>
<keyword evidence="2 11" id="KW-0813">Transport</keyword>
<dbReference type="PROSITE" id="PS52016">
    <property type="entry name" value="TONB_DEPENDENT_REC_3"/>
    <property type="match status" value="1"/>
</dbReference>
<feature type="signal peptide" evidence="13">
    <location>
        <begin position="1"/>
        <end position="27"/>
    </location>
</feature>
<dbReference type="Gene3D" id="2.170.130.10">
    <property type="entry name" value="TonB-dependent receptor, plug domain"/>
    <property type="match status" value="1"/>
</dbReference>
<dbReference type="Proteomes" id="UP000315167">
    <property type="component" value="Unassembled WGS sequence"/>
</dbReference>
<evidence type="ECO:0000256" key="1">
    <source>
        <dbReference type="ARBA" id="ARBA00004571"/>
    </source>
</evidence>
<comment type="caution">
    <text evidence="16">The sequence shown here is derived from an EMBL/GenBank/DDBJ whole genome shotgun (WGS) entry which is preliminary data.</text>
</comment>
<dbReference type="PANTHER" id="PTHR30069">
    <property type="entry name" value="TONB-DEPENDENT OUTER MEMBRANE RECEPTOR"/>
    <property type="match status" value="1"/>
</dbReference>
<dbReference type="InterPro" id="IPR010101">
    <property type="entry name" value="B12_transptr_BtuB"/>
</dbReference>
<evidence type="ECO:0000256" key="5">
    <source>
        <dbReference type="ARBA" id="ARBA00022729"/>
    </source>
</evidence>
<dbReference type="InterPro" id="IPR012910">
    <property type="entry name" value="Plug_dom"/>
</dbReference>
<gene>
    <name evidence="16" type="ORF">IP90_01959</name>
</gene>
<keyword evidence="3 11" id="KW-1134">Transmembrane beta strand</keyword>
<keyword evidence="8" id="KW-0626">Porin</keyword>
<dbReference type="GO" id="GO:0009279">
    <property type="term" value="C:cell outer membrane"/>
    <property type="evidence" value="ECO:0007669"/>
    <property type="project" value="UniProtKB-SubCell"/>
</dbReference>
<evidence type="ECO:0000256" key="13">
    <source>
        <dbReference type="SAM" id="SignalP"/>
    </source>
</evidence>
<dbReference type="CDD" id="cd01347">
    <property type="entry name" value="ligand_gated_channel"/>
    <property type="match status" value="1"/>
</dbReference>
<dbReference type="InterPro" id="IPR036942">
    <property type="entry name" value="Beta-barrel_TonB_sf"/>
</dbReference>
<evidence type="ECO:0000256" key="4">
    <source>
        <dbReference type="ARBA" id="ARBA00022692"/>
    </source>
</evidence>
<feature type="chain" id="PRO_5022027394" evidence="13">
    <location>
        <begin position="28"/>
        <end position="619"/>
    </location>
</feature>
<dbReference type="GO" id="GO:0046930">
    <property type="term" value="C:pore complex"/>
    <property type="evidence" value="ECO:0007669"/>
    <property type="project" value="UniProtKB-KW"/>
</dbReference>
<sequence>MHPYGLSCRQSALAVALSFVTTFPAAAADSATDLDRIVVTATRTAQTQDQTLAAITVIDRGEIERLQPNSLPDLLRGRAGISLANNGGAGKSTSLFLRGTESDHVLVLVDGIRIGSATSGGASLQDIPVEQIERIEIVRGPFSSLYGSEALGGVIQIFTRQPQGAFVPMFSAGIGSQSTARLSAGVAGRSEGGDDVRGGWYSINLAHEKTDGIDAYRGTRNADPDRDGYRNNSATVQGGYRFSPQWDAEARAFRAEGYNEYDGSLNNQADTVQQVLGSRVRYTPGERLKLTASVGSSADLSENFQDGVYSSNFDTRRQVVSLQADVGVAAGLLSVGYDWLRDEVGSDTLYARDHRINRGLFGQWQQDFGAQSLQASLRRDDNSQFGGKTTGSALWGWDFTDALRIGASYGTAFKAPTFNELFFPGYGNPLLQPETSESIELSLRGEHGWGGWSLNAFDTRIDDMIAYDANLGDFGGPNNIDRARIQGLEAVADTMLAGWNLRASATWLDPRSDGDDRNRGHVLPRRARRSGRFDADRDFGAFSLGASVTGAGARYDNLANTTRLSGYGLTDLRIGYALNIDWSLQLAASNVFDKRHETAALYNQPGRNYLLTLRYRPTR</sequence>
<keyword evidence="5 13" id="KW-0732">Signal</keyword>
<evidence type="ECO:0000313" key="16">
    <source>
        <dbReference type="EMBL" id="TWI02860.1"/>
    </source>
</evidence>
<dbReference type="InterPro" id="IPR037066">
    <property type="entry name" value="Plug_dom_sf"/>
</dbReference>
<comment type="similarity">
    <text evidence="11 12">Belongs to the TonB-dependent receptor family.</text>
</comment>